<dbReference type="RefSeq" id="XP_027343094.1">
    <property type="nucleotide sequence ID" value="XM_027487293.1"/>
</dbReference>
<comment type="similarity">
    <text evidence="2 6">Belongs to the drug/metabolite transporter (DMT) superfamily. Plant drug/metabolite exporter (P-DME) (TC 2.A.7.4) family.</text>
</comment>
<dbReference type="PANTHER" id="PTHR31218">
    <property type="entry name" value="WAT1-RELATED PROTEIN"/>
    <property type="match status" value="1"/>
</dbReference>
<feature type="transmembrane region" description="Helical" evidence="6">
    <location>
        <begin position="316"/>
        <end position="336"/>
    </location>
</feature>
<feature type="domain" description="EamA" evidence="7">
    <location>
        <begin position="20"/>
        <end position="159"/>
    </location>
</feature>
<dbReference type="SUPFAM" id="SSF103481">
    <property type="entry name" value="Multidrug resistance efflux transporter EmrE"/>
    <property type="match status" value="2"/>
</dbReference>
<reference evidence="9" key="2">
    <citation type="submission" date="2025-08" db="UniProtKB">
        <authorList>
            <consortium name="RefSeq"/>
        </authorList>
    </citation>
    <scope>IDENTIFICATION</scope>
    <source>
        <tissue evidence="9">Young leaves</tissue>
    </source>
</reference>
<feature type="transmembrane region" description="Helical" evidence="6">
    <location>
        <begin position="46"/>
        <end position="68"/>
    </location>
</feature>
<reference evidence="8" key="1">
    <citation type="journal article" date="2019" name="Toxins">
        <title>Detection of Abrin-Like and Prepropulchellin-Like Toxin Genes and Transcripts Using Whole Genome Sequencing and Full-Length Transcript Sequencing of Abrus precatorius.</title>
        <authorList>
            <person name="Hovde B.T."/>
            <person name="Daligault H.E."/>
            <person name="Hanschen E.R."/>
            <person name="Kunde Y.A."/>
            <person name="Johnson M.B."/>
            <person name="Starkenburg S.R."/>
            <person name="Johnson S.L."/>
        </authorList>
    </citation>
    <scope>NUCLEOTIDE SEQUENCE [LARGE SCALE GENOMIC DNA]</scope>
</reference>
<protein>
    <recommendedName>
        <fullName evidence="6">WAT1-related protein</fullName>
    </recommendedName>
</protein>
<evidence type="ECO:0000256" key="6">
    <source>
        <dbReference type="RuleBase" id="RU363077"/>
    </source>
</evidence>
<keyword evidence="5 6" id="KW-0472">Membrane</keyword>
<evidence type="ECO:0000256" key="2">
    <source>
        <dbReference type="ARBA" id="ARBA00007635"/>
    </source>
</evidence>
<dbReference type="KEGG" id="aprc:113855662"/>
<evidence type="ECO:0000256" key="3">
    <source>
        <dbReference type="ARBA" id="ARBA00022692"/>
    </source>
</evidence>
<dbReference type="GO" id="GO:0022857">
    <property type="term" value="F:transmembrane transporter activity"/>
    <property type="evidence" value="ECO:0007669"/>
    <property type="project" value="InterPro"/>
</dbReference>
<gene>
    <name evidence="9" type="primary">LOC113855662</name>
</gene>
<dbReference type="Proteomes" id="UP000694853">
    <property type="component" value="Unplaced"/>
</dbReference>
<evidence type="ECO:0000256" key="5">
    <source>
        <dbReference type="ARBA" id="ARBA00023136"/>
    </source>
</evidence>
<evidence type="ECO:0000259" key="7">
    <source>
        <dbReference type="Pfam" id="PF00892"/>
    </source>
</evidence>
<organism evidence="8 9">
    <name type="scientific">Abrus precatorius</name>
    <name type="common">Indian licorice</name>
    <name type="synonym">Glycine abrus</name>
    <dbReference type="NCBI Taxonomy" id="3816"/>
    <lineage>
        <taxon>Eukaryota</taxon>
        <taxon>Viridiplantae</taxon>
        <taxon>Streptophyta</taxon>
        <taxon>Embryophyta</taxon>
        <taxon>Tracheophyta</taxon>
        <taxon>Spermatophyta</taxon>
        <taxon>Magnoliopsida</taxon>
        <taxon>eudicotyledons</taxon>
        <taxon>Gunneridae</taxon>
        <taxon>Pentapetalae</taxon>
        <taxon>rosids</taxon>
        <taxon>fabids</taxon>
        <taxon>Fabales</taxon>
        <taxon>Fabaceae</taxon>
        <taxon>Papilionoideae</taxon>
        <taxon>50 kb inversion clade</taxon>
        <taxon>NPAAA clade</taxon>
        <taxon>indigoferoid/millettioid clade</taxon>
        <taxon>Abreae</taxon>
        <taxon>Abrus</taxon>
    </lineage>
</organism>
<feature type="transmembrane region" description="Helical" evidence="6">
    <location>
        <begin position="194"/>
        <end position="214"/>
    </location>
</feature>
<evidence type="ECO:0000313" key="8">
    <source>
        <dbReference type="Proteomes" id="UP000694853"/>
    </source>
</evidence>
<feature type="transmembrane region" description="Helical" evidence="6">
    <location>
        <begin position="259"/>
        <end position="279"/>
    </location>
</feature>
<dbReference type="InterPro" id="IPR030184">
    <property type="entry name" value="WAT1-related"/>
</dbReference>
<evidence type="ECO:0000256" key="1">
    <source>
        <dbReference type="ARBA" id="ARBA00004141"/>
    </source>
</evidence>
<feature type="transmembrane region" description="Helical" evidence="6">
    <location>
        <begin position="226"/>
        <end position="247"/>
    </location>
</feature>
<dbReference type="InterPro" id="IPR037185">
    <property type="entry name" value="EmrE-like"/>
</dbReference>
<dbReference type="GeneID" id="113855662"/>
<sequence>MATEKLRNCANFFENSKHHFAMIALQFGYAGMNIITKVSLNRGMNHYVLVVYRHAFATAVIAPFAFIFERKSQPKITFPIFMQIFVLALLGPVIDQNFYYAGLKLTSPTYSCAMSNVLPAMTFVMAVLCRMEKINMKKVRCQAKVVGTLVTVAGAMIMTLYKGPIVEMVWTKHESHHRQINSATNTTKSSDKDWFIGSIFLILAALAWAALFVLQAKAIETYKNHQLSLTSIICFIGTLQAIAVTFVMEHKASVWTIGWDMNLLAAAYAGIVTSSISYYVQGLVIQKKGPVFATAFSPLMMIIVAIMGSFVLAENIFLGGVIGAILIVIGLYSVLWGKHKEQVENKVAKDIPLPLKGAQVDRINPGALIDSTDQSSEAKSDQNAEINKHPSIVISMPIPEPPMKANN</sequence>
<dbReference type="Pfam" id="PF00892">
    <property type="entry name" value="EamA"/>
    <property type="match status" value="2"/>
</dbReference>
<evidence type="ECO:0000256" key="4">
    <source>
        <dbReference type="ARBA" id="ARBA00022989"/>
    </source>
</evidence>
<dbReference type="OrthoDB" id="1728340at2759"/>
<proteinExistence type="inferred from homology"/>
<dbReference type="AlphaFoldDB" id="A0A8B8KJQ3"/>
<feature type="transmembrane region" description="Helical" evidence="6">
    <location>
        <begin position="20"/>
        <end position="40"/>
    </location>
</feature>
<feature type="domain" description="EamA" evidence="7">
    <location>
        <begin position="196"/>
        <end position="335"/>
    </location>
</feature>
<keyword evidence="4 6" id="KW-1133">Transmembrane helix</keyword>
<dbReference type="InterPro" id="IPR000620">
    <property type="entry name" value="EamA_dom"/>
</dbReference>
<accession>A0A8B8KJQ3</accession>
<keyword evidence="3 6" id="KW-0812">Transmembrane</keyword>
<evidence type="ECO:0000313" key="9">
    <source>
        <dbReference type="RefSeq" id="XP_027343094.1"/>
    </source>
</evidence>
<feature type="transmembrane region" description="Helical" evidence="6">
    <location>
        <begin position="108"/>
        <end position="129"/>
    </location>
</feature>
<feature type="transmembrane region" description="Helical" evidence="6">
    <location>
        <begin position="80"/>
        <end position="102"/>
    </location>
</feature>
<dbReference type="GO" id="GO:0016020">
    <property type="term" value="C:membrane"/>
    <property type="evidence" value="ECO:0007669"/>
    <property type="project" value="UniProtKB-SubCell"/>
</dbReference>
<feature type="transmembrane region" description="Helical" evidence="6">
    <location>
        <begin position="141"/>
        <end position="161"/>
    </location>
</feature>
<name>A0A8B8KJQ3_ABRPR</name>
<keyword evidence="8" id="KW-1185">Reference proteome</keyword>
<feature type="transmembrane region" description="Helical" evidence="6">
    <location>
        <begin position="291"/>
        <end position="310"/>
    </location>
</feature>
<comment type="subcellular location">
    <subcellularLocation>
        <location evidence="1 6">Membrane</location>
        <topology evidence="1 6">Multi-pass membrane protein</topology>
    </subcellularLocation>
</comment>